<gene>
    <name evidence="2" type="ORF">B0H16DRAFT_1461289</name>
</gene>
<dbReference type="EMBL" id="JARKIB010000070">
    <property type="protein sequence ID" value="KAJ7749115.1"/>
    <property type="molecule type" value="Genomic_DNA"/>
</dbReference>
<organism evidence="2 3">
    <name type="scientific">Mycena metata</name>
    <dbReference type="NCBI Taxonomy" id="1033252"/>
    <lineage>
        <taxon>Eukaryota</taxon>
        <taxon>Fungi</taxon>
        <taxon>Dikarya</taxon>
        <taxon>Basidiomycota</taxon>
        <taxon>Agaricomycotina</taxon>
        <taxon>Agaricomycetes</taxon>
        <taxon>Agaricomycetidae</taxon>
        <taxon>Agaricales</taxon>
        <taxon>Marasmiineae</taxon>
        <taxon>Mycenaceae</taxon>
        <taxon>Mycena</taxon>
    </lineage>
</organism>
<evidence type="ECO:0000256" key="1">
    <source>
        <dbReference type="SAM" id="Phobius"/>
    </source>
</evidence>
<keyword evidence="1" id="KW-1133">Transmembrane helix</keyword>
<feature type="transmembrane region" description="Helical" evidence="1">
    <location>
        <begin position="143"/>
        <end position="164"/>
    </location>
</feature>
<accession>A0AAD7N7P4</accession>
<keyword evidence="1" id="KW-0472">Membrane</keyword>
<dbReference type="Proteomes" id="UP001215598">
    <property type="component" value="Unassembled WGS sequence"/>
</dbReference>
<name>A0AAD7N7P4_9AGAR</name>
<evidence type="ECO:0000313" key="3">
    <source>
        <dbReference type="Proteomes" id="UP001215598"/>
    </source>
</evidence>
<keyword evidence="3" id="KW-1185">Reference proteome</keyword>
<evidence type="ECO:0000313" key="2">
    <source>
        <dbReference type="EMBL" id="KAJ7749115.1"/>
    </source>
</evidence>
<comment type="caution">
    <text evidence="2">The sequence shown here is derived from an EMBL/GenBank/DDBJ whole genome shotgun (WGS) entry which is preliminary data.</text>
</comment>
<reference evidence="2" key="1">
    <citation type="submission" date="2023-03" db="EMBL/GenBank/DDBJ databases">
        <title>Massive genome expansion in bonnet fungi (Mycena s.s.) driven by repeated elements and novel gene families across ecological guilds.</title>
        <authorList>
            <consortium name="Lawrence Berkeley National Laboratory"/>
            <person name="Harder C.B."/>
            <person name="Miyauchi S."/>
            <person name="Viragh M."/>
            <person name="Kuo A."/>
            <person name="Thoen E."/>
            <person name="Andreopoulos B."/>
            <person name="Lu D."/>
            <person name="Skrede I."/>
            <person name="Drula E."/>
            <person name="Henrissat B."/>
            <person name="Morin E."/>
            <person name="Kohler A."/>
            <person name="Barry K."/>
            <person name="LaButti K."/>
            <person name="Morin E."/>
            <person name="Salamov A."/>
            <person name="Lipzen A."/>
            <person name="Mereny Z."/>
            <person name="Hegedus B."/>
            <person name="Baldrian P."/>
            <person name="Stursova M."/>
            <person name="Weitz H."/>
            <person name="Taylor A."/>
            <person name="Grigoriev I.V."/>
            <person name="Nagy L.G."/>
            <person name="Martin F."/>
            <person name="Kauserud H."/>
        </authorList>
    </citation>
    <scope>NUCLEOTIDE SEQUENCE</scope>
    <source>
        <strain evidence="2">CBHHK182m</strain>
    </source>
</reference>
<proteinExistence type="predicted"/>
<protein>
    <submittedName>
        <fullName evidence="2">Uncharacterized protein</fullName>
    </submittedName>
</protein>
<sequence length="362" mass="39893">MHYHEDNSAENRTGLKRVGHLFEVGFDGLYPLYRSSEAALTVESALMALPTPALEAHTSASMAFESASIVNESVALLAQNSLDLLCCVPAIFLGFLPIFATEKTGTLSTLDDSGTCLPAVSGGLGCSMSENNLSRCAVIAPRIWQLFVVLALYGITFMGILYVLGCFTLKNRLIACINPVMNVFNFLRIPRSFFMIPDEISDNSGRTVFAGGAKHTFEGRILSPYIVTDNSIESWVHMRYTYEFQCRHGDLTAILKKHKNCVAVRIPLEKILSHLTKADVLALSKVHEVWIPARLSASECRDRLKGHRVQADSKGVVTATVLKPNVKKPRKQKFVPRSAARLGGRSSYNIEALQDSTTKFVH</sequence>
<keyword evidence="1" id="KW-0812">Transmembrane</keyword>
<dbReference type="AlphaFoldDB" id="A0AAD7N7P4"/>